<gene>
    <name evidence="1" type="ORF">UJA718_LOCUS50129</name>
</gene>
<dbReference type="Proteomes" id="UP000663873">
    <property type="component" value="Unassembled WGS sequence"/>
</dbReference>
<accession>A0A822A484</accession>
<dbReference type="AlphaFoldDB" id="A0A822A484"/>
<reference evidence="1" key="1">
    <citation type="submission" date="2021-02" db="EMBL/GenBank/DDBJ databases">
        <authorList>
            <person name="Nowell W R."/>
        </authorList>
    </citation>
    <scope>NUCLEOTIDE SEQUENCE</scope>
</reference>
<organism evidence="1 2">
    <name type="scientific">Rotaria socialis</name>
    <dbReference type="NCBI Taxonomy" id="392032"/>
    <lineage>
        <taxon>Eukaryota</taxon>
        <taxon>Metazoa</taxon>
        <taxon>Spiralia</taxon>
        <taxon>Gnathifera</taxon>
        <taxon>Rotifera</taxon>
        <taxon>Eurotatoria</taxon>
        <taxon>Bdelloidea</taxon>
        <taxon>Philodinida</taxon>
        <taxon>Philodinidae</taxon>
        <taxon>Rotaria</taxon>
    </lineage>
</organism>
<keyword evidence="2" id="KW-1185">Reference proteome</keyword>
<feature type="non-terminal residue" evidence="1">
    <location>
        <position position="1"/>
    </location>
</feature>
<evidence type="ECO:0000313" key="1">
    <source>
        <dbReference type="EMBL" id="CAF4997655.1"/>
    </source>
</evidence>
<proteinExistence type="predicted"/>
<evidence type="ECO:0000313" key="2">
    <source>
        <dbReference type="Proteomes" id="UP000663873"/>
    </source>
</evidence>
<sequence>MSKYSSKIAESRAPSPISNRFNVRAYIHKIAALA</sequence>
<name>A0A822A484_9BILA</name>
<dbReference type="EMBL" id="CAJOBP010109244">
    <property type="protein sequence ID" value="CAF4997655.1"/>
    <property type="molecule type" value="Genomic_DNA"/>
</dbReference>
<comment type="caution">
    <text evidence="1">The sequence shown here is derived from an EMBL/GenBank/DDBJ whole genome shotgun (WGS) entry which is preliminary data.</text>
</comment>
<protein>
    <submittedName>
        <fullName evidence="1">Uncharacterized protein</fullName>
    </submittedName>
</protein>